<feature type="transmembrane region" description="Helical" evidence="1">
    <location>
        <begin position="43"/>
        <end position="68"/>
    </location>
</feature>
<evidence type="ECO:0000259" key="2">
    <source>
        <dbReference type="Pfam" id="PF07331"/>
    </source>
</evidence>
<feature type="transmembrane region" description="Helical" evidence="1">
    <location>
        <begin position="12"/>
        <end position="31"/>
    </location>
</feature>
<organism evidence="3 4">
    <name type="scientific">Ancylobacter polymorphus</name>
    <dbReference type="NCBI Taxonomy" id="223390"/>
    <lineage>
        <taxon>Bacteria</taxon>
        <taxon>Pseudomonadati</taxon>
        <taxon>Pseudomonadota</taxon>
        <taxon>Alphaproteobacteria</taxon>
        <taxon>Hyphomicrobiales</taxon>
        <taxon>Xanthobacteraceae</taxon>
        <taxon>Ancylobacter</taxon>
    </lineage>
</organism>
<keyword evidence="3" id="KW-0614">Plasmid</keyword>
<keyword evidence="1" id="KW-0472">Membrane</keyword>
<feature type="domain" description="DUF1468" evidence="2">
    <location>
        <begin position="13"/>
        <end position="146"/>
    </location>
</feature>
<feature type="transmembrane region" description="Helical" evidence="1">
    <location>
        <begin position="124"/>
        <end position="152"/>
    </location>
</feature>
<proteinExistence type="predicted"/>
<feature type="transmembrane region" description="Helical" evidence="1">
    <location>
        <begin position="80"/>
        <end position="112"/>
    </location>
</feature>
<dbReference type="AlphaFoldDB" id="A0A9E7A9L5"/>
<dbReference type="KEGG" id="apol:K9D25_22020"/>
<sequence length="153" mass="16044">MRKSWISKDTVAGCVFISSGLTFAYVSYTQLTIGAALDMGPGYFPFAVALFLAALGLIVVVRGLLAAVDPQKLIIPWRGIVMISLSILVFALTLYPLGLFLSVVLSALIASLSRPGVGLVKSVVIGLGIGLFCTILFGKLLGLPIPVLGTFLS</sequence>
<gene>
    <name evidence="3" type="ORF">K9D25_22020</name>
</gene>
<protein>
    <submittedName>
        <fullName evidence="3">Tripartite tricarboxylate transporter TctB family protein</fullName>
    </submittedName>
</protein>
<name>A0A9E7A9L5_9HYPH</name>
<accession>A0A9E7A9L5</accession>
<evidence type="ECO:0000256" key="1">
    <source>
        <dbReference type="SAM" id="Phobius"/>
    </source>
</evidence>
<evidence type="ECO:0000313" key="4">
    <source>
        <dbReference type="Proteomes" id="UP000831684"/>
    </source>
</evidence>
<dbReference type="EMBL" id="CP083240">
    <property type="protein sequence ID" value="UOK73324.1"/>
    <property type="molecule type" value="Genomic_DNA"/>
</dbReference>
<dbReference type="InterPro" id="IPR009936">
    <property type="entry name" value="DUF1468"/>
</dbReference>
<reference evidence="3" key="1">
    <citation type="submission" date="2021-09" db="EMBL/GenBank/DDBJ databases">
        <title>Network and meta-omics reveal the key degrader and cooperation patterns in an efficient 1,4-dioxane-degrading microbial community.</title>
        <authorList>
            <person name="Dai C."/>
        </authorList>
    </citation>
    <scope>NUCLEOTIDE SEQUENCE</scope>
    <source>
        <strain evidence="3">ZM13</strain>
        <plasmid evidence="3">pA</plasmid>
    </source>
</reference>
<dbReference type="Proteomes" id="UP000831684">
    <property type="component" value="Plasmid pA"/>
</dbReference>
<dbReference type="RefSeq" id="WP_244451004.1">
    <property type="nucleotide sequence ID" value="NZ_CP083240.1"/>
</dbReference>
<keyword evidence="1" id="KW-1133">Transmembrane helix</keyword>
<dbReference type="Pfam" id="PF07331">
    <property type="entry name" value="TctB"/>
    <property type="match status" value="1"/>
</dbReference>
<evidence type="ECO:0000313" key="3">
    <source>
        <dbReference type="EMBL" id="UOK73324.1"/>
    </source>
</evidence>
<geneLocation type="plasmid" evidence="3 4">
    <name>pA</name>
</geneLocation>
<keyword evidence="1" id="KW-0812">Transmembrane</keyword>